<dbReference type="GO" id="GO:0022857">
    <property type="term" value="F:transmembrane transporter activity"/>
    <property type="evidence" value="ECO:0007669"/>
    <property type="project" value="InterPro"/>
</dbReference>
<evidence type="ECO:0000256" key="7">
    <source>
        <dbReference type="SAM" id="Phobius"/>
    </source>
</evidence>
<feature type="transmembrane region" description="Helical" evidence="7">
    <location>
        <begin position="207"/>
        <end position="227"/>
    </location>
</feature>
<dbReference type="GO" id="GO:0005886">
    <property type="term" value="C:plasma membrane"/>
    <property type="evidence" value="ECO:0007669"/>
    <property type="project" value="UniProtKB-SubCell"/>
</dbReference>
<feature type="transmembrane region" description="Helical" evidence="7">
    <location>
        <begin position="239"/>
        <end position="257"/>
    </location>
</feature>
<feature type="domain" description="Major facilitator superfamily (MFS) profile" evidence="8">
    <location>
        <begin position="5"/>
        <end position="378"/>
    </location>
</feature>
<evidence type="ECO:0000256" key="6">
    <source>
        <dbReference type="ARBA" id="ARBA00023136"/>
    </source>
</evidence>
<feature type="transmembrane region" description="Helical" evidence="7">
    <location>
        <begin position="72"/>
        <end position="94"/>
    </location>
</feature>
<dbReference type="Proteomes" id="UP001057381">
    <property type="component" value="Chromosome"/>
</dbReference>
<evidence type="ECO:0000256" key="4">
    <source>
        <dbReference type="ARBA" id="ARBA00022692"/>
    </source>
</evidence>
<dbReference type="CDD" id="cd17324">
    <property type="entry name" value="MFS_NepI_like"/>
    <property type="match status" value="1"/>
</dbReference>
<dbReference type="PANTHER" id="PTHR43124">
    <property type="entry name" value="PURINE EFFLUX PUMP PBUE"/>
    <property type="match status" value="1"/>
</dbReference>
<feature type="transmembrane region" description="Helical" evidence="7">
    <location>
        <begin position="100"/>
        <end position="120"/>
    </location>
</feature>
<dbReference type="InterPro" id="IPR020846">
    <property type="entry name" value="MFS_dom"/>
</dbReference>
<dbReference type="AlphaFoldDB" id="A0A9Q9BVU1"/>
<feature type="transmembrane region" description="Helical" evidence="7">
    <location>
        <begin position="357"/>
        <end position="376"/>
    </location>
</feature>
<keyword evidence="5 7" id="KW-1133">Transmembrane helix</keyword>
<dbReference type="InterPro" id="IPR036259">
    <property type="entry name" value="MFS_trans_sf"/>
</dbReference>
<feature type="transmembrane region" description="Helical" evidence="7">
    <location>
        <begin position="40"/>
        <end position="60"/>
    </location>
</feature>
<gene>
    <name evidence="9" type="ORF">KFV11_01880</name>
</gene>
<dbReference type="InterPro" id="IPR050189">
    <property type="entry name" value="MFS_Efflux_Transporters"/>
</dbReference>
<feature type="transmembrane region" description="Helical" evidence="7">
    <location>
        <begin position="269"/>
        <end position="299"/>
    </location>
</feature>
<dbReference type="SUPFAM" id="SSF103473">
    <property type="entry name" value="MFS general substrate transporter"/>
    <property type="match status" value="1"/>
</dbReference>
<dbReference type="KEGG" id="mequ:KFV11_01880"/>
<reference evidence="9" key="1">
    <citation type="submission" date="2021-04" db="EMBL/GenBank/DDBJ databases">
        <title>Complete Genome Sequences of Macrococcus spp. from dog and cattle.</title>
        <authorList>
            <person name="Schwendener S."/>
            <person name="Perreten V."/>
        </authorList>
    </citation>
    <scope>NUCLEOTIDE SEQUENCE</scope>
    <source>
        <strain evidence="9">Epi0143-OL</strain>
    </source>
</reference>
<evidence type="ECO:0000256" key="2">
    <source>
        <dbReference type="ARBA" id="ARBA00022448"/>
    </source>
</evidence>
<keyword evidence="3" id="KW-1003">Cell membrane</keyword>
<evidence type="ECO:0000313" key="10">
    <source>
        <dbReference type="Proteomes" id="UP001057381"/>
    </source>
</evidence>
<feature type="transmembrane region" description="Helical" evidence="7">
    <location>
        <begin position="7"/>
        <end position="28"/>
    </location>
</feature>
<evidence type="ECO:0000313" key="9">
    <source>
        <dbReference type="EMBL" id="UTH14147.1"/>
    </source>
</evidence>
<keyword evidence="2" id="KW-0813">Transport</keyword>
<dbReference type="PROSITE" id="PS50850">
    <property type="entry name" value="MFS"/>
    <property type="match status" value="1"/>
</dbReference>
<evidence type="ECO:0000256" key="5">
    <source>
        <dbReference type="ARBA" id="ARBA00022989"/>
    </source>
</evidence>
<evidence type="ECO:0000256" key="1">
    <source>
        <dbReference type="ARBA" id="ARBA00004651"/>
    </source>
</evidence>
<keyword evidence="6 7" id="KW-0472">Membrane</keyword>
<evidence type="ECO:0000256" key="3">
    <source>
        <dbReference type="ARBA" id="ARBA00022475"/>
    </source>
</evidence>
<protein>
    <submittedName>
        <fullName evidence="9">MFS transporter</fullName>
    </submittedName>
</protein>
<dbReference type="Gene3D" id="1.20.1250.20">
    <property type="entry name" value="MFS general substrate transporter like domains"/>
    <property type="match status" value="1"/>
</dbReference>
<name>A0A9Q9BVU1_9STAP</name>
<dbReference type="RefSeq" id="WP_254250196.1">
    <property type="nucleotide sequence ID" value="NZ_CP073809.1"/>
</dbReference>
<sequence length="378" mass="40275">MSYTKLFTFILSIFVVGMVELMIAGILTLVSDDLHISEALAGQLVTIYAFTFALSGPLLVKLTEKYNPKWVLLITMGVFIIGNAINAAGPTFAVIVVGRIIASAAAALIVVKLLALTVVLSRPEVRGKMLGLVYIGFSGANVFGVPIGTKIGELFGWRATFWMIVAVSFIAAVLLMFQLPSRIAPVSPATAGKVKSKLLYPKEAAKYISITFLILAANSAVFTYISPIMINGGYHLSEVSIALFIAGIGSMTGTSLGGAMTDKLGSRKWLLLSIAIFILSVLLLNVTLPVYLLLLLIILTWNLSEWGTNPAIQMGIINQVEGDTSQIMAWNMSALNAGIGFGALIGGVLVEYFAPSFSTYIAAALAIICLLIATTIKR</sequence>
<feature type="transmembrane region" description="Helical" evidence="7">
    <location>
        <begin position="132"/>
        <end position="149"/>
    </location>
</feature>
<dbReference type="InterPro" id="IPR011701">
    <property type="entry name" value="MFS"/>
</dbReference>
<feature type="transmembrane region" description="Helical" evidence="7">
    <location>
        <begin position="155"/>
        <end position="177"/>
    </location>
</feature>
<organism evidence="9 10">
    <name type="scientific">Macrococcus equipercicus</name>
    <dbReference type="NCBI Taxonomy" id="69967"/>
    <lineage>
        <taxon>Bacteria</taxon>
        <taxon>Bacillati</taxon>
        <taxon>Bacillota</taxon>
        <taxon>Bacilli</taxon>
        <taxon>Bacillales</taxon>
        <taxon>Staphylococcaceae</taxon>
        <taxon>Macrococcus</taxon>
    </lineage>
</organism>
<comment type="subcellular location">
    <subcellularLocation>
        <location evidence="1">Cell membrane</location>
        <topology evidence="1">Multi-pass membrane protein</topology>
    </subcellularLocation>
</comment>
<proteinExistence type="predicted"/>
<feature type="transmembrane region" description="Helical" evidence="7">
    <location>
        <begin position="327"/>
        <end position="350"/>
    </location>
</feature>
<dbReference type="PANTHER" id="PTHR43124:SF8">
    <property type="entry name" value="INNER MEMBRANE TRANSPORT PROTEIN YDHP"/>
    <property type="match status" value="1"/>
</dbReference>
<keyword evidence="4 7" id="KW-0812">Transmembrane</keyword>
<dbReference type="EMBL" id="CP073809">
    <property type="protein sequence ID" value="UTH14147.1"/>
    <property type="molecule type" value="Genomic_DNA"/>
</dbReference>
<evidence type="ECO:0000259" key="8">
    <source>
        <dbReference type="PROSITE" id="PS50850"/>
    </source>
</evidence>
<accession>A0A9Q9BVU1</accession>
<dbReference type="Pfam" id="PF07690">
    <property type="entry name" value="MFS_1"/>
    <property type="match status" value="1"/>
</dbReference>